<dbReference type="OrthoDB" id="1001765at2759"/>
<keyword evidence="1" id="KW-0732">Signal</keyword>
<evidence type="ECO:0000256" key="1">
    <source>
        <dbReference type="SAM" id="SignalP"/>
    </source>
</evidence>
<accession>A0A6A6T9M7</accession>
<dbReference type="PANTHER" id="PTHR31694">
    <property type="entry name" value="DESICCATION-LIKE PROTEIN"/>
    <property type="match status" value="1"/>
</dbReference>
<feature type="chain" id="PRO_5025344322" description="Ferritin-like domain-containing protein" evidence="1">
    <location>
        <begin position="20"/>
        <end position="231"/>
    </location>
</feature>
<dbReference type="SUPFAM" id="SSF47240">
    <property type="entry name" value="Ferritin-like"/>
    <property type="match status" value="1"/>
</dbReference>
<dbReference type="Pfam" id="PF13668">
    <property type="entry name" value="Ferritin_2"/>
    <property type="match status" value="1"/>
</dbReference>
<evidence type="ECO:0000313" key="2">
    <source>
        <dbReference type="EMBL" id="KAF2656685.1"/>
    </source>
</evidence>
<protein>
    <recommendedName>
        <fullName evidence="4">Ferritin-like domain-containing protein</fullName>
    </recommendedName>
</protein>
<organism evidence="2 3">
    <name type="scientific">Lophiostoma macrostomum CBS 122681</name>
    <dbReference type="NCBI Taxonomy" id="1314788"/>
    <lineage>
        <taxon>Eukaryota</taxon>
        <taxon>Fungi</taxon>
        <taxon>Dikarya</taxon>
        <taxon>Ascomycota</taxon>
        <taxon>Pezizomycotina</taxon>
        <taxon>Dothideomycetes</taxon>
        <taxon>Pleosporomycetidae</taxon>
        <taxon>Pleosporales</taxon>
        <taxon>Lophiostomataceae</taxon>
        <taxon>Lophiostoma</taxon>
    </lineage>
</organism>
<dbReference type="AlphaFoldDB" id="A0A6A6T9M7"/>
<dbReference type="Gene3D" id="1.20.1260.10">
    <property type="match status" value="1"/>
</dbReference>
<dbReference type="InterPro" id="IPR009078">
    <property type="entry name" value="Ferritin-like_SF"/>
</dbReference>
<feature type="signal peptide" evidence="1">
    <location>
        <begin position="1"/>
        <end position="19"/>
    </location>
</feature>
<dbReference type="EMBL" id="MU004333">
    <property type="protein sequence ID" value="KAF2656685.1"/>
    <property type="molecule type" value="Genomic_DNA"/>
</dbReference>
<name>A0A6A6T9M7_9PLEO</name>
<dbReference type="CDD" id="cd00657">
    <property type="entry name" value="Ferritin_like"/>
    <property type="match status" value="1"/>
</dbReference>
<proteinExistence type="predicted"/>
<sequence length="231" mass="24822">MKRLAISGLLLVASSPCFSYPTLHKRANVSSSDIDILQFALAAEHLENAFYTQGLKNFTLQDFWNANFSEHLFNDVRNTAADEATHVQFLEKTIASFGARANLACSYDFPVNSVQDFITTARLLESLGVSAYLGQVANLQNPNLTTVAGTIVTVESRHATVYQKALQRTTGGPTNAAFDLPLGSVEVVSALQQFITSCPPGTDSKIVALPSLSLDTTPPTGSNFTTLAEST</sequence>
<dbReference type="Proteomes" id="UP000799324">
    <property type="component" value="Unassembled WGS sequence"/>
</dbReference>
<feature type="non-terminal residue" evidence="2">
    <location>
        <position position="231"/>
    </location>
</feature>
<evidence type="ECO:0008006" key="4">
    <source>
        <dbReference type="Google" id="ProtNLM"/>
    </source>
</evidence>
<dbReference type="PANTHER" id="PTHR31694:SF26">
    <property type="entry name" value="OS05G0151100 PROTEIN"/>
    <property type="match status" value="1"/>
</dbReference>
<keyword evidence="3" id="KW-1185">Reference proteome</keyword>
<dbReference type="InterPro" id="IPR012347">
    <property type="entry name" value="Ferritin-like"/>
</dbReference>
<dbReference type="InterPro" id="IPR052965">
    <property type="entry name" value="Pigment-catalase-like"/>
</dbReference>
<evidence type="ECO:0000313" key="3">
    <source>
        <dbReference type="Proteomes" id="UP000799324"/>
    </source>
</evidence>
<gene>
    <name evidence="2" type="ORF">K491DRAFT_552289</name>
</gene>
<reference evidence="2" key="1">
    <citation type="journal article" date="2020" name="Stud. Mycol.">
        <title>101 Dothideomycetes genomes: a test case for predicting lifestyles and emergence of pathogens.</title>
        <authorList>
            <person name="Haridas S."/>
            <person name="Albert R."/>
            <person name="Binder M."/>
            <person name="Bloem J."/>
            <person name="Labutti K."/>
            <person name="Salamov A."/>
            <person name="Andreopoulos B."/>
            <person name="Baker S."/>
            <person name="Barry K."/>
            <person name="Bills G."/>
            <person name="Bluhm B."/>
            <person name="Cannon C."/>
            <person name="Castanera R."/>
            <person name="Culley D."/>
            <person name="Daum C."/>
            <person name="Ezra D."/>
            <person name="Gonzalez J."/>
            <person name="Henrissat B."/>
            <person name="Kuo A."/>
            <person name="Liang C."/>
            <person name="Lipzen A."/>
            <person name="Lutzoni F."/>
            <person name="Magnuson J."/>
            <person name="Mondo S."/>
            <person name="Nolan M."/>
            <person name="Ohm R."/>
            <person name="Pangilinan J."/>
            <person name="Park H.-J."/>
            <person name="Ramirez L."/>
            <person name="Alfaro M."/>
            <person name="Sun H."/>
            <person name="Tritt A."/>
            <person name="Yoshinaga Y."/>
            <person name="Zwiers L.-H."/>
            <person name="Turgeon B."/>
            <person name="Goodwin S."/>
            <person name="Spatafora J."/>
            <person name="Crous P."/>
            <person name="Grigoriev I."/>
        </authorList>
    </citation>
    <scope>NUCLEOTIDE SEQUENCE</scope>
    <source>
        <strain evidence="2">CBS 122681</strain>
    </source>
</reference>